<protein>
    <submittedName>
        <fullName evidence="10">NicO-domain-containing protein</fullName>
    </submittedName>
</protein>
<feature type="transmembrane region" description="Helical" evidence="9">
    <location>
        <begin position="133"/>
        <end position="155"/>
    </location>
</feature>
<keyword evidence="11" id="KW-1185">Reference proteome</keyword>
<name>A0A317XZL7_9BASI</name>
<dbReference type="STRING" id="1882483.A0A317XZL7"/>
<evidence type="ECO:0000256" key="4">
    <source>
        <dbReference type="ARBA" id="ARBA00022596"/>
    </source>
</evidence>
<dbReference type="InterPro" id="IPR011541">
    <property type="entry name" value="Ni/Co_transpt_high_affinity"/>
</dbReference>
<accession>A0A317XZL7</accession>
<keyword evidence="4" id="KW-0533">Nickel</keyword>
<feature type="transmembrane region" description="Helical" evidence="9">
    <location>
        <begin position="480"/>
        <end position="502"/>
    </location>
</feature>
<dbReference type="PANTHER" id="PTHR31611">
    <property type="entry name" value="HIGH-AFFINITY NICKEL TRANSPORT PROTEIN NIC1"/>
    <property type="match status" value="1"/>
</dbReference>
<evidence type="ECO:0000256" key="6">
    <source>
        <dbReference type="ARBA" id="ARBA00022989"/>
    </source>
</evidence>
<feature type="transmembrane region" description="Helical" evidence="9">
    <location>
        <begin position="423"/>
        <end position="444"/>
    </location>
</feature>
<feature type="compositionally biased region" description="Low complexity" evidence="8">
    <location>
        <begin position="403"/>
        <end position="415"/>
    </location>
</feature>
<feature type="region of interest" description="Disordered" evidence="8">
    <location>
        <begin position="168"/>
        <end position="217"/>
    </location>
</feature>
<organism evidence="10 11">
    <name type="scientific">Testicularia cyperi</name>
    <dbReference type="NCBI Taxonomy" id="1882483"/>
    <lineage>
        <taxon>Eukaryota</taxon>
        <taxon>Fungi</taxon>
        <taxon>Dikarya</taxon>
        <taxon>Basidiomycota</taxon>
        <taxon>Ustilaginomycotina</taxon>
        <taxon>Ustilaginomycetes</taxon>
        <taxon>Ustilaginales</taxon>
        <taxon>Anthracoideaceae</taxon>
        <taxon>Testicularia</taxon>
    </lineage>
</organism>
<evidence type="ECO:0000256" key="8">
    <source>
        <dbReference type="SAM" id="MobiDB-lite"/>
    </source>
</evidence>
<evidence type="ECO:0000256" key="3">
    <source>
        <dbReference type="ARBA" id="ARBA00022448"/>
    </source>
</evidence>
<dbReference type="InParanoid" id="A0A317XZL7"/>
<gene>
    <name evidence="10" type="ORF">BCV70DRAFT_225066</name>
</gene>
<feature type="compositionally biased region" description="Basic and acidic residues" evidence="8">
    <location>
        <begin position="364"/>
        <end position="377"/>
    </location>
</feature>
<dbReference type="OrthoDB" id="5197598at2759"/>
<proteinExistence type="inferred from homology"/>
<keyword evidence="6 9" id="KW-1133">Transmembrane helix</keyword>
<dbReference type="Pfam" id="PF03824">
    <property type="entry name" value="NicO"/>
    <property type="match status" value="2"/>
</dbReference>
<feature type="compositionally biased region" description="Basic and acidic residues" evidence="8">
    <location>
        <begin position="207"/>
        <end position="217"/>
    </location>
</feature>
<feature type="transmembrane region" description="Helical" evidence="9">
    <location>
        <begin position="297"/>
        <end position="316"/>
    </location>
</feature>
<dbReference type="PANTHER" id="PTHR31611:SF0">
    <property type="entry name" value="HIGH-AFFINITY NICKEL TRANSPORT PROTEIN NIC1"/>
    <property type="match status" value="1"/>
</dbReference>
<feature type="transmembrane region" description="Helical" evidence="9">
    <location>
        <begin position="97"/>
        <end position="121"/>
    </location>
</feature>
<dbReference type="Proteomes" id="UP000246740">
    <property type="component" value="Unassembled WGS sequence"/>
</dbReference>
<dbReference type="EMBL" id="KZ819188">
    <property type="protein sequence ID" value="PWZ03734.1"/>
    <property type="molecule type" value="Genomic_DNA"/>
</dbReference>
<comment type="subcellular location">
    <subcellularLocation>
        <location evidence="1">Endomembrane system</location>
        <topology evidence="1">Multi-pass membrane protein</topology>
    </subcellularLocation>
</comment>
<keyword evidence="5 9" id="KW-0812">Transmembrane</keyword>
<evidence type="ECO:0000256" key="1">
    <source>
        <dbReference type="ARBA" id="ARBA00004127"/>
    </source>
</evidence>
<keyword evidence="3" id="KW-0813">Transport</keyword>
<dbReference type="AlphaFoldDB" id="A0A317XZL7"/>
<reference evidence="10 11" key="1">
    <citation type="journal article" date="2018" name="Mol. Biol. Evol.">
        <title>Broad Genomic Sampling Reveals a Smut Pathogenic Ancestry of the Fungal Clade Ustilaginomycotina.</title>
        <authorList>
            <person name="Kijpornyongpan T."/>
            <person name="Mondo S.J."/>
            <person name="Barry K."/>
            <person name="Sandor L."/>
            <person name="Lee J."/>
            <person name="Lipzen A."/>
            <person name="Pangilinan J."/>
            <person name="LaButti K."/>
            <person name="Hainaut M."/>
            <person name="Henrissat B."/>
            <person name="Grigoriev I.V."/>
            <person name="Spatafora J.W."/>
            <person name="Aime M.C."/>
        </authorList>
    </citation>
    <scope>NUCLEOTIDE SEQUENCE [LARGE SCALE GENOMIC DNA]</scope>
    <source>
        <strain evidence="10 11">MCA 3645</strain>
    </source>
</reference>
<evidence type="ECO:0000313" key="10">
    <source>
        <dbReference type="EMBL" id="PWZ03734.1"/>
    </source>
</evidence>
<feature type="compositionally biased region" description="Polar residues" evidence="8">
    <location>
        <begin position="387"/>
        <end position="397"/>
    </location>
</feature>
<dbReference type="InterPro" id="IPR004688">
    <property type="entry name" value="Ni/Co_transpt"/>
</dbReference>
<evidence type="ECO:0000256" key="7">
    <source>
        <dbReference type="ARBA" id="ARBA00023136"/>
    </source>
</evidence>
<evidence type="ECO:0000256" key="9">
    <source>
        <dbReference type="SAM" id="Phobius"/>
    </source>
</evidence>
<feature type="transmembrane region" description="Helical" evidence="9">
    <location>
        <begin position="18"/>
        <end position="44"/>
    </location>
</feature>
<sequence length="518" mass="55458">MARVLARLGLRSAPRPTLLLRCIVLIAAEIVVNGLLWAVAAIVFRTRPRFLSLCLLAWTLGLRHALDADHISVIDNATRRIVATTYTRQRRPVTCGLWFSLGHSTIVVAVICAIAISLGIVDRLGGVSGVGGIVGASVAGSTLFLFAVVNSVLLVQSVRASRARSSVTATATTSNANANPNANLDPVVDDNEKPPRDHAANNSSTDQTERRENDEKDHRFKGIFTRLAYPIFRLIDRPYKLYPVGVLFGLGFDTASSIALLGIAGATNTQVQDTDLGESNILPTPSADGQSTPRSDAAIVLLALLFTAGMTLVDSLDSVLMINAYAPGELLAPRSSTADKQPWYRRAVLLERRFASNHNHGRRRVVDELPSHADEPKPTPAREANQGEKSNFASSAPDQVGPDTSTSNSNSDSDSTSTSLSHALTLLSIVLAFAISTITILGLIGEHCARCTRAATKQQDAGDAGLEGSWWLFWQRANEASGIIGAGIVGVCLVAVLAWWFASALRRSWARRDAGTVQ</sequence>
<evidence type="ECO:0000256" key="5">
    <source>
        <dbReference type="ARBA" id="ARBA00022692"/>
    </source>
</evidence>
<dbReference type="GO" id="GO:0015099">
    <property type="term" value="F:nickel cation transmembrane transporter activity"/>
    <property type="evidence" value="ECO:0007669"/>
    <property type="project" value="InterPro"/>
</dbReference>
<dbReference type="GO" id="GO:0005886">
    <property type="term" value="C:plasma membrane"/>
    <property type="evidence" value="ECO:0007669"/>
    <property type="project" value="InterPro"/>
</dbReference>
<feature type="compositionally biased region" description="Basic and acidic residues" evidence="8">
    <location>
        <begin position="190"/>
        <end position="199"/>
    </location>
</feature>
<evidence type="ECO:0000313" key="11">
    <source>
        <dbReference type="Proteomes" id="UP000246740"/>
    </source>
</evidence>
<dbReference type="GO" id="GO:0012505">
    <property type="term" value="C:endomembrane system"/>
    <property type="evidence" value="ECO:0007669"/>
    <property type="project" value="UniProtKB-SubCell"/>
</dbReference>
<feature type="compositionally biased region" description="Low complexity" evidence="8">
    <location>
        <begin position="168"/>
        <end position="183"/>
    </location>
</feature>
<feature type="transmembrane region" description="Helical" evidence="9">
    <location>
        <begin position="241"/>
        <end position="266"/>
    </location>
</feature>
<comment type="similarity">
    <text evidence="2">Belongs to the NiCoT transporter (TC 2.A.52) family.</text>
</comment>
<keyword evidence="7 9" id="KW-0472">Membrane</keyword>
<feature type="region of interest" description="Disordered" evidence="8">
    <location>
        <begin position="361"/>
        <end position="415"/>
    </location>
</feature>
<evidence type="ECO:0000256" key="2">
    <source>
        <dbReference type="ARBA" id="ARBA00010892"/>
    </source>
</evidence>